<dbReference type="EMBL" id="PYMH01000005">
    <property type="protein sequence ID" value="PSU33523.1"/>
    <property type="molecule type" value="Genomic_DNA"/>
</dbReference>
<evidence type="ECO:0000313" key="2">
    <source>
        <dbReference type="Proteomes" id="UP000241222"/>
    </source>
</evidence>
<protein>
    <recommendedName>
        <fullName evidence="3">Class I SAM-dependent methyltransferase</fullName>
    </recommendedName>
</protein>
<comment type="caution">
    <text evidence="1">The sequence shown here is derived from an EMBL/GenBank/DDBJ whole genome shotgun (WGS) entry which is preliminary data.</text>
</comment>
<name>A0A2T3IY67_9GAMM</name>
<dbReference type="Gene3D" id="3.40.50.150">
    <property type="entry name" value="Vaccinia Virus protein VP39"/>
    <property type="match status" value="1"/>
</dbReference>
<dbReference type="Pfam" id="PF13489">
    <property type="entry name" value="Methyltransf_23"/>
    <property type="match status" value="1"/>
</dbReference>
<organism evidence="1 2">
    <name type="scientific">Photobacterium lutimaris</name>
    <dbReference type="NCBI Taxonomy" id="388278"/>
    <lineage>
        <taxon>Bacteria</taxon>
        <taxon>Pseudomonadati</taxon>
        <taxon>Pseudomonadota</taxon>
        <taxon>Gammaproteobacteria</taxon>
        <taxon>Vibrionales</taxon>
        <taxon>Vibrionaceae</taxon>
        <taxon>Photobacterium</taxon>
    </lineage>
</organism>
<reference evidence="1 2" key="1">
    <citation type="submission" date="2018-03" db="EMBL/GenBank/DDBJ databases">
        <title>Whole genome sequencing of Histamine producing bacteria.</title>
        <authorList>
            <person name="Butler K."/>
        </authorList>
    </citation>
    <scope>NUCLEOTIDE SEQUENCE [LARGE SCALE GENOMIC DNA]</scope>
    <source>
        <strain evidence="1 2">JCM 13586</strain>
    </source>
</reference>
<dbReference type="Proteomes" id="UP000241222">
    <property type="component" value="Unassembled WGS sequence"/>
</dbReference>
<dbReference type="PANTHER" id="PTHR43861">
    <property type="entry name" value="TRANS-ACONITATE 2-METHYLTRANSFERASE-RELATED"/>
    <property type="match status" value="1"/>
</dbReference>
<dbReference type="AlphaFoldDB" id="A0A2T3IY67"/>
<evidence type="ECO:0008006" key="3">
    <source>
        <dbReference type="Google" id="ProtNLM"/>
    </source>
</evidence>
<keyword evidence="2" id="KW-1185">Reference proteome</keyword>
<dbReference type="InterPro" id="IPR029063">
    <property type="entry name" value="SAM-dependent_MTases_sf"/>
</dbReference>
<accession>A0A2T3IY67</accession>
<dbReference type="SUPFAM" id="SSF53335">
    <property type="entry name" value="S-adenosyl-L-methionine-dependent methyltransferases"/>
    <property type="match status" value="1"/>
</dbReference>
<gene>
    <name evidence="1" type="ORF">C9I99_12135</name>
</gene>
<dbReference type="OrthoDB" id="264333at2"/>
<evidence type="ECO:0000313" key="1">
    <source>
        <dbReference type="EMBL" id="PSU33523.1"/>
    </source>
</evidence>
<dbReference type="CDD" id="cd02440">
    <property type="entry name" value="AdoMet_MTases"/>
    <property type="match status" value="1"/>
</dbReference>
<sequence>MDFVMETVNYYTAKDSNGESIYDVWERGGALGNSITPSTYDEKYRNWMLNLILNRSKITNRLKILSLGCGNASIEELLVKAGHQVTAFDINEEAVQYAKSKGVDAMVCNLNEWDPIKESYDLVYCDGILGHLLDPINGFETLFNKILTSLKFGGMVMISNDASELSQDIQIHPDLPSFYWFSDSYLKNQLEGSNFTGIETLSYLYNRPLTGKKNRLIALGYKK</sequence>
<proteinExistence type="predicted"/>